<accession>A0A822Y8F0</accession>
<gene>
    <name evidence="2" type="ORF">HUJ06_027336</name>
</gene>
<sequence>MEWDENLHSKTIDAGSRQIGVTLLRNENDKSARQMSKRCSLSPPATASGNLRQWLCLPLPPPPLPLPNFATSAHLVSKHCRFKDLKKRKKNLTISALSCAFRNSMYLYASSSNVAMLIFLSHGISFYRHLVLSPIFFCCCIANVLMCTTTDDRGLRFGACSQATNLRFGNAKFLTIASSV</sequence>
<keyword evidence="1" id="KW-0812">Transmembrane</keyword>
<feature type="transmembrane region" description="Helical" evidence="1">
    <location>
        <begin position="129"/>
        <end position="147"/>
    </location>
</feature>
<proteinExistence type="predicted"/>
<organism evidence="2 3">
    <name type="scientific">Nelumbo nucifera</name>
    <name type="common">Sacred lotus</name>
    <dbReference type="NCBI Taxonomy" id="4432"/>
    <lineage>
        <taxon>Eukaryota</taxon>
        <taxon>Viridiplantae</taxon>
        <taxon>Streptophyta</taxon>
        <taxon>Embryophyta</taxon>
        <taxon>Tracheophyta</taxon>
        <taxon>Spermatophyta</taxon>
        <taxon>Magnoliopsida</taxon>
        <taxon>Proteales</taxon>
        <taxon>Nelumbonaceae</taxon>
        <taxon>Nelumbo</taxon>
    </lineage>
</organism>
<evidence type="ECO:0000313" key="3">
    <source>
        <dbReference type="Proteomes" id="UP000607653"/>
    </source>
</evidence>
<protein>
    <submittedName>
        <fullName evidence="2">Uncharacterized protein</fullName>
    </submittedName>
</protein>
<name>A0A822Y8F0_NELNU</name>
<dbReference type="EMBL" id="DUZY01000002">
    <property type="protein sequence ID" value="DAD25868.1"/>
    <property type="molecule type" value="Genomic_DNA"/>
</dbReference>
<keyword evidence="1" id="KW-0472">Membrane</keyword>
<dbReference type="Proteomes" id="UP000607653">
    <property type="component" value="Unassembled WGS sequence"/>
</dbReference>
<comment type="caution">
    <text evidence="2">The sequence shown here is derived from an EMBL/GenBank/DDBJ whole genome shotgun (WGS) entry which is preliminary data.</text>
</comment>
<evidence type="ECO:0000313" key="2">
    <source>
        <dbReference type="EMBL" id="DAD25868.1"/>
    </source>
</evidence>
<dbReference type="AlphaFoldDB" id="A0A822Y8F0"/>
<keyword evidence="1" id="KW-1133">Transmembrane helix</keyword>
<reference evidence="2 3" key="1">
    <citation type="journal article" date="2020" name="Mol. Biol. Evol.">
        <title>Distinct Expression and Methylation Patterns for Genes with Different Fates following a Single Whole-Genome Duplication in Flowering Plants.</title>
        <authorList>
            <person name="Shi T."/>
            <person name="Rahmani R.S."/>
            <person name="Gugger P.F."/>
            <person name="Wang M."/>
            <person name="Li H."/>
            <person name="Zhang Y."/>
            <person name="Li Z."/>
            <person name="Wang Q."/>
            <person name="Van de Peer Y."/>
            <person name="Marchal K."/>
            <person name="Chen J."/>
        </authorList>
    </citation>
    <scope>NUCLEOTIDE SEQUENCE [LARGE SCALE GENOMIC DNA]</scope>
    <source>
        <tissue evidence="2">Leaf</tissue>
    </source>
</reference>
<keyword evidence="3" id="KW-1185">Reference proteome</keyword>
<evidence type="ECO:0000256" key="1">
    <source>
        <dbReference type="SAM" id="Phobius"/>
    </source>
</evidence>